<feature type="coiled-coil region" evidence="1">
    <location>
        <begin position="159"/>
        <end position="186"/>
    </location>
</feature>
<evidence type="ECO:0000256" key="1">
    <source>
        <dbReference type="SAM" id="Coils"/>
    </source>
</evidence>
<feature type="coiled-coil region" evidence="1">
    <location>
        <begin position="220"/>
        <end position="280"/>
    </location>
</feature>
<evidence type="ECO:0000256" key="2">
    <source>
        <dbReference type="SAM" id="MobiDB-lite"/>
    </source>
</evidence>
<feature type="region of interest" description="Disordered" evidence="2">
    <location>
        <begin position="361"/>
        <end position="393"/>
    </location>
</feature>
<protein>
    <submittedName>
        <fullName evidence="3">Uncharacterized protein</fullName>
    </submittedName>
</protein>
<organism evidence="3 4">
    <name type="scientific">Polarella glacialis</name>
    <name type="common">Dinoflagellate</name>
    <dbReference type="NCBI Taxonomy" id="89957"/>
    <lineage>
        <taxon>Eukaryota</taxon>
        <taxon>Sar</taxon>
        <taxon>Alveolata</taxon>
        <taxon>Dinophyceae</taxon>
        <taxon>Suessiales</taxon>
        <taxon>Suessiaceae</taxon>
        <taxon>Polarella</taxon>
    </lineage>
</organism>
<gene>
    <name evidence="3" type="ORF">PGLA1383_LOCUS29755</name>
</gene>
<accession>A0A813FF53</accession>
<evidence type="ECO:0000313" key="4">
    <source>
        <dbReference type="Proteomes" id="UP000654075"/>
    </source>
</evidence>
<dbReference type="AlphaFoldDB" id="A0A813FF53"/>
<sequence>MAGLAGRVRACQDSDEFDLSGYSREQCAQLAKAAFEEPVELAKMVRISFVVGGGKLCRQKYSDNLPKDICSALDAIGYDDDKAAACELECAGRYKFQHDTSKNLKFVHVFPRVLPPAATGGDEEGAEEASGGSRGPADVLAACEMDEFRRLVTTHVVSYSQLRRLLDELRARLSKLDAAEQKLIARQSLDASEQALYDSLSAETLREKVKLVTTNLQAAVESCQLTAADCKEVLEQLEAKQKLVDTEIKKAEADKKEKLLQKLEEQKEKLKATRAAVAGASPKQTPPLKHGENVRKMRLKLAQIAKMEKDSAGHYTLDELKRLGERPEIEEALKVFEERSRLWFETDEEFELRLARNLREGAVQKKSGGGGSGGGYGGGAGSKDGFSTVGKKR</sequence>
<dbReference type="OrthoDB" id="496479at2759"/>
<keyword evidence="4" id="KW-1185">Reference proteome</keyword>
<dbReference type="EMBL" id="CAJNNV010025062">
    <property type="protein sequence ID" value="CAE8611957.1"/>
    <property type="molecule type" value="Genomic_DNA"/>
</dbReference>
<keyword evidence="1" id="KW-0175">Coiled coil</keyword>
<name>A0A813FF53_POLGL</name>
<reference evidence="3" key="1">
    <citation type="submission" date="2021-02" db="EMBL/GenBank/DDBJ databases">
        <authorList>
            <person name="Dougan E. K."/>
            <person name="Rhodes N."/>
            <person name="Thang M."/>
            <person name="Chan C."/>
        </authorList>
    </citation>
    <scope>NUCLEOTIDE SEQUENCE</scope>
</reference>
<comment type="caution">
    <text evidence="3">The sequence shown here is derived from an EMBL/GenBank/DDBJ whole genome shotgun (WGS) entry which is preliminary data.</text>
</comment>
<dbReference type="Proteomes" id="UP000654075">
    <property type="component" value="Unassembled WGS sequence"/>
</dbReference>
<feature type="compositionally biased region" description="Gly residues" evidence="2">
    <location>
        <begin position="367"/>
        <end position="382"/>
    </location>
</feature>
<evidence type="ECO:0000313" key="3">
    <source>
        <dbReference type="EMBL" id="CAE8611957.1"/>
    </source>
</evidence>
<dbReference type="OMA" id="GTYKYQH"/>
<proteinExistence type="predicted"/>